<evidence type="ECO:0000259" key="2">
    <source>
        <dbReference type="Pfam" id="PF05970"/>
    </source>
</evidence>
<dbReference type="PANTHER" id="PTHR10492">
    <property type="match status" value="1"/>
</dbReference>
<sequence>MMNKLCYENLDRSLRDIMRCDQIFGGKVVVVGGDFRQILHVITEGGRVATVLASINSSVLWNSCKPCEQVMRLAEFLGCPFTQEEIHSRAVKEILELCSLHNLSNLDINKTAKAWDNLDHNVYFRKGEVDGWKNHFTSEMENIIDMIINEKFQGSGLKI</sequence>
<dbReference type="InterPro" id="IPR010285">
    <property type="entry name" value="DNA_helicase_pif1-like_DEAD"/>
</dbReference>
<gene>
    <name evidence="4" type="primary">LOC109126938</name>
</gene>
<reference evidence="3" key="1">
    <citation type="journal article" date="2014" name="Nat. Commun.">
        <title>The emerging biofuel crop Camelina sativa retains a highly undifferentiated hexaploid genome structure.</title>
        <authorList>
            <person name="Kagale S."/>
            <person name="Koh C."/>
            <person name="Nixon J."/>
            <person name="Bollina V."/>
            <person name="Clarke W.E."/>
            <person name="Tuteja R."/>
            <person name="Spillane C."/>
            <person name="Robinson S.J."/>
            <person name="Links M.G."/>
            <person name="Clarke C."/>
            <person name="Higgins E.E."/>
            <person name="Huebert T."/>
            <person name="Sharpe A.G."/>
            <person name="Parkin I.A."/>
        </authorList>
    </citation>
    <scope>NUCLEOTIDE SEQUENCE [LARGE SCALE GENOMIC DNA]</scope>
    <source>
        <strain evidence="3">cv. DH55</strain>
    </source>
</reference>
<evidence type="ECO:0000256" key="1">
    <source>
        <dbReference type="RuleBase" id="RU363044"/>
    </source>
</evidence>
<reference evidence="4" key="2">
    <citation type="submission" date="2025-08" db="UniProtKB">
        <authorList>
            <consortium name="RefSeq"/>
        </authorList>
    </citation>
    <scope>IDENTIFICATION</scope>
    <source>
        <tissue evidence="4">Leaf</tissue>
    </source>
</reference>
<dbReference type="PANTHER" id="PTHR10492:SF101">
    <property type="entry name" value="ATP-DEPENDENT DNA HELICASE"/>
    <property type="match status" value="1"/>
</dbReference>
<feature type="domain" description="DNA helicase Pif1-like DEAD-box helicase" evidence="2">
    <location>
        <begin position="1"/>
        <end position="75"/>
    </location>
</feature>
<evidence type="ECO:0000313" key="3">
    <source>
        <dbReference type="Proteomes" id="UP000694864"/>
    </source>
</evidence>
<keyword evidence="1" id="KW-0067">ATP-binding</keyword>
<comment type="cofactor">
    <cofactor evidence="1">
        <name>Mg(2+)</name>
        <dbReference type="ChEBI" id="CHEBI:18420"/>
    </cofactor>
</comment>
<dbReference type="GeneID" id="109126938"/>
<dbReference type="EC" id="5.6.2.3" evidence="1"/>
<proteinExistence type="inferred from homology"/>
<protein>
    <recommendedName>
        <fullName evidence="1">ATP-dependent DNA helicase</fullName>
        <ecNumber evidence="1">5.6.2.3</ecNumber>
    </recommendedName>
</protein>
<keyword evidence="1" id="KW-0347">Helicase</keyword>
<accession>A0ABM1QI62</accession>
<dbReference type="RefSeq" id="XP_019086450.1">
    <property type="nucleotide sequence ID" value="XM_019230905.1"/>
</dbReference>
<keyword evidence="1" id="KW-0547">Nucleotide-binding</keyword>
<dbReference type="Pfam" id="PF05970">
    <property type="entry name" value="PIF1"/>
    <property type="match status" value="1"/>
</dbReference>
<evidence type="ECO:0000313" key="4">
    <source>
        <dbReference type="RefSeq" id="XP_019086450.1"/>
    </source>
</evidence>
<comment type="similarity">
    <text evidence="1">Belongs to the helicase family.</text>
</comment>
<dbReference type="Gene3D" id="3.40.50.300">
    <property type="entry name" value="P-loop containing nucleotide triphosphate hydrolases"/>
    <property type="match status" value="1"/>
</dbReference>
<keyword evidence="1" id="KW-0234">DNA repair</keyword>
<dbReference type="SUPFAM" id="SSF52540">
    <property type="entry name" value="P-loop containing nucleoside triphosphate hydrolases"/>
    <property type="match status" value="1"/>
</dbReference>
<keyword evidence="1" id="KW-0227">DNA damage</keyword>
<dbReference type="InterPro" id="IPR027417">
    <property type="entry name" value="P-loop_NTPase"/>
</dbReference>
<organism evidence="3 4">
    <name type="scientific">Camelina sativa</name>
    <name type="common">False flax</name>
    <name type="synonym">Myagrum sativum</name>
    <dbReference type="NCBI Taxonomy" id="90675"/>
    <lineage>
        <taxon>Eukaryota</taxon>
        <taxon>Viridiplantae</taxon>
        <taxon>Streptophyta</taxon>
        <taxon>Embryophyta</taxon>
        <taxon>Tracheophyta</taxon>
        <taxon>Spermatophyta</taxon>
        <taxon>Magnoliopsida</taxon>
        <taxon>eudicotyledons</taxon>
        <taxon>Gunneridae</taxon>
        <taxon>Pentapetalae</taxon>
        <taxon>rosids</taxon>
        <taxon>malvids</taxon>
        <taxon>Brassicales</taxon>
        <taxon>Brassicaceae</taxon>
        <taxon>Camelineae</taxon>
        <taxon>Camelina</taxon>
    </lineage>
</organism>
<comment type="catalytic activity">
    <reaction evidence="1">
        <text>ATP + H2O = ADP + phosphate + H(+)</text>
        <dbReference type="Rhea" id="RHEA:13065"/>
        <dbReference type="ChEBI" id="CHEBI:15377"/>
        <dbReference type="ChEBI" id="CHEBI:15378"/>
        <dbReference type="ChEBI" id="CHEBI:30616"/>
        <dbReference type="ChEBI" id="CHEBI:43474"/>
        <dbReference type="ChEBI" id="CHEBI:456216"/>
        <dbReference type="EC" id="5.6.2.3"/>
    </reaction>
</comment>
<keyword evidence="1" id="KW-0233">DNA recombination</keyword>
<keyword evidence="1" id="KW-0378">Hydrolase</keyword>
<keyword evidence="3" id="KW-1185">Reference proteome</keyword>
<dbReference type="Proteomes" id="UP000694864">
    <property type="component" value="Chromosome 2"/>
</dbReference>
<name>A0ABM1QI62_CAMSA</name>